<dbReference type="Proteomes" id="UP001473302">
    <property type="component" value="Unassembled WGS sequence"/>
</dbReference>
<evidence type="ECO:0000313" key="3">
    <source>
        <dbReference type="Proteomes" id="UP001473302"/>
    </source>
</evidence>
<name>A0ABP9Z5E3_9FUNG</name>
<accession>A0ABP9Z5E3</accession>
<evidence type="ECO:0000259" key="1">
    <source>
        <dbReference type="Pfam" id="PF13358"/>
    </source>
</evidence>
<proteinExistence type="predicted"/>
<dbReference type="Pfam" id="PF13358">
    <property type="entry name" value="DDE_3"/>
    <property type="match status" value="1"/>
</dbReference>
<gene>
    <name evidence="2" type="ORF">MFLAVUS_007825</name>
</gene>
<dbReference type="Gene3D" id="3.30.420.10">
    <property type="entry name" value="Ribonuclease H-like superfamily/Ribonuclease H"/>
    <property type="match status" value="1"/>
</dbReference>
<evidence type="ECO:0000313" key="2">
    <source>
        <dbReference type="EMBL" id="GAA5814331.1"/>
    </source>
</evidence>
<feature type="domain" description="Tc1-like transposase DDE" evidence="1">
    <location>
        <begin position="49"/>
        <end position="194"/>
    </location>
</feature>
<dbReference type="InterPro" id="IPR038717">
    <property type="entry name" value="Tc1-like_DDE_dom"/>
</dbReference>
<comment type="caution">
    <text evidence="2">The sequence shown here is derived from an EMBL/GenBank/DDBJ whole genome shotgun (WGS) entry which is preliminary data.</text>
</comment>
<organism evidence="2 3">
    <name type="scientific">Mucor flavus</name>
    <dbReference type="NCBI Taxonomy" id="439312"/>
    <lineage>
        <taxon>Eukaryota</taxon>
        <taxon>Fungi</taxon>
        <taxon>Fungi incertae sedis</taxon>
        <taxon>Mucoromycota</taxon>
        <taxon>Mucoromycotina</taxon>
        <taxon>Mucoromycetes</taxon>
        <taxon>Mucorales</taxon>
        <taxon>Mucorineae</taxon>
        <taxon>Mucoraceae</taxon>
        <taxon>Mucor</taxon>
    </lineage>
</organism>
<keyword evidence="3" id="KW-1185">Reference proteome</keyword>
<dbReference type="InterPro" id="IPR036397">
    <property type="entry name" value="RNaseH_sf"/>
</dbReference>
<protein>
    <recommendedName>
        <fullName evidence="1">Tc1-like transposase DDE domain-containing protein</fullName>
    </recommendedName>
</protein>
<reference evidence="2 3" key="1">
    <citation type="submission" date="2024-04" db="EMBL/GenBank/DDBJ databases">
        <title>genome sequences of Mucor flavus KT1a and Helicostylum pulchrum KT1b strains isolated from the surface of a dry-aged beef.</title>
        <authorList>
            <person name="Toyotome T."/>
            <person name="Hosono M."/>
            <person name="Torimaru M."/>
            <person name="Fukuda K."/>
            <person name="Mikami N."/>
        </authorList>
    </citation>
    <scope>NUCLEOTIDE SEQUENCE [LARGE SCALE GENOMIC DNA]</scope>
    <source>
        <strain evidence="2 3">KT1a</strain>
    </source>
</reference>
<sequence>MARRAAINVLSKKATRHSVAKNQSAKIIEEFEWVSAWSKADMNYTKDCIFIDESAFDINIKPSTARSTRGTPANVTIPSAKAISHTILGCNLSAWSSQHGDLCAFEAKKRKATATTTKTQGGTNADHFTNFIIKKPWMRWTGILNFKGFYLIIENSPIHGRNDELGQLIENRGCKCVDVPPYSPELNSIDQFLGNC</sequence>
<dbReference type="EMBL" id="BAABUK010000020">
    <property type="protein sequence ID" value="GAA5814331.1"/>
    <property type="molecule type" value="Genomic_DNA"/>
</dbReference>